<keyword evidence="1" id="KW-0732">Signal</keyword>
<gene>
    <name evidence="2" type="ORF">I5907_09900</name>
</gene>
<feature type="signal peptide" evidence="1">
    <location>
        <begin position="1"/>
        <end position="17"/>
    </location>
</feature>
<evidence type="ECO:0008006" key="4">
    <source>
        <dbReference type="Google" id="ProtNLM"/>
    </source>
</evidence>
<evidence type="ECO:0000313" key="2">
    <source>
        <dbReference type="EMBL" id="MBG9376547.1"/>
    </source>
</evidence>
<name>A0A931E5H6_9BACT</name>
<accession>A0A931E5H6</accession>
<keyword evidence="3" id="KW-1185">Reference proteome</keyword>
<reference evidence="2" key="1">
    <citation type="submission" date="2020-11" db="EMBL/GenBank/DDBJ databases">
        <title>Bacterial whole genome sequence for Panacibacter sp. DH6.</title>
        <authorList>
            <person name="Le V."/>
            <person name="Ko S."/>
            <person name="Ahn C.-Y."/>
            <person name="Oh H.-M."/>
        </authorList>
    </citation>
    <scope>NUCLEOTIDE SEQUENCE</scope>
    <source>
        <strain evidence="2">DH6</strain>
    </source>
</reference>
<feature type="chain" id="PRO_5037886373" description="CHRD domain-containing protein" evidence="1">
    <location>
        <begin position="18"/>
        <end position="149"/>
    </location>
</feature>
<evidence type="ECO:0000256" key="1">
    <source>
        <dbReference type="SAM" id="SignalP"/>
    </source>
</evidence>
<dbReference type="EMBL" id="JADWYR010000001">
    <property type="protein sequence ID" value="MBG9376547.1"/>
    <property type="molecule type" value="Genomic_DNA"/>
</dbReference>
<comment type="caution">
    <text evidence="2">The sequence shown here is derived from an EMBL/GenBank/DDBJ whole genome shotgun (WGS) entry which is preliminary data.</text>
</comment>
<organism evidence="2 3">
    <name type="scientific">Panacibacter microcysteis</name>
    <dbReference type="NCBI Taxonomy" id="2793269"/>
    <lineage>
        <taxon>Bacteria</taxon>
        <taxon>Pseudomonadati</taxon>
        <taxon>Bacteroidota</taxon>
        <taxon>Chitinophagia</taxon>
        <taxon>Chitinophagales</taxon>
        <taxon>Chitinophagaceae</taxon>
        <taxon>Panacibacter</taxon>
    </lineage>
</organism>
<protein>
    <recommendedName>
        <fullName evidence="4">CHRD domain-containing protein</fullName>
    </recommendedName>
</protein>
<dbReference type="PROSITE" id="PS51257">
    <property type="entry name" value="PROKAR_LIPOPROTEIN"/>
    <property type="match status" value="1"/>
</dbReference>
<evidence type="ECO:0000313" key="3">
    <source>
        <dbReference type="Proteomes" id="UP000628448"/>
    </source>
</evidence>
<proteinExistence type="predicted"/>
<dbReference type="RefSeq" id="WP_196990554.1">
    <property type="nucleotide sequence ID" value="NZ_JADWYR010000001.1"/>
</dbReference>
<dbReference type="Proteomes" id="UP000628448">
    <property type="component" value="Unassembled WGS sequence"/>
</dbReference>
<dbReference type="AlphaFoldDB" id="A0A931E5H6"/>
<sequence length="149" mass="15418">MKKFRMLLLGTTLAAVAGLGCKKDDTPPLASANYTLYNYSSGSAVNAGSFTVRENSDGNASISINLSSGYLVPGVTLKSYVVIADTTAGTEFILSNLQDIDGGSGQATTSPVVNNSTNTPVPYAELTSDKGYAVKILNNTNVQATGVIQ</sequence>